<evidence type="ECO:0008006" key="3">
    <source>
        <dbReference type="Google" id="ProtNLM"/>
    </source>
</evidence>
<sequence>MTGEPVELDDTEAATVLAALVETTGGRWPDRPRRITRLLACLDVAGHHPHMAEVIHTLATDPGWPPRAREIAATSADW</sequence>
<dbReference type="AlphaFoldDB" id="A0A2S8J2N1"/>
<evidence type="ECO:0000313" key="2">
    <source>
        <dbReference type="Proteomes" id="UP000239290"/>
    </source>
</evidence>
<reference evidence="2" key="1">
    <citation type="submission" date="2018-02" db="EMBL/GenBank/DDBJ databases">
        <title>Draft genome sequencing of Rhodococcus opacus KU647198.</title>
        <authorList>
            <person name="Zheng B.-X."/>
        </authorList>
    </citation>
    <scope>NUCLEOTIDE SEQUENCE [LARGE SCALE GENOMIC DNA]</scope>
    <source>
        <strain evidence="2">04-OD7</strain>
    </source>
</reference>
<evidence type="ECO:0000313" key="1">
    <source>
        <dbReference type="EMBL" id="PQP21159.1"/>
    </source>
</evidence>
<organism evidence="1 2">
    <name type="scientific">Rhodococcus opacus</name>
    <name type="common">Nocardia opaca</name>
    <dbReference type="NCBI Taxonomy" id="37919"/>
    <lineage>
        <taxon>Bacteria</taxon>
        <taxon>Bacillati</taxon>
        <taxon>Actinomycetota</taxon>
        <taxon>Actinomycetes</taxon>
        <taxon>Mycobacteriales</taxon>
        <taxon>Nocardiaceae</taxon>
        <taxon>Rhodococcus</taxon>
    </lineage>
</organism>
<protein>
    <recommendedName>
        <fullName evidence="3">DUF3349 domain-containing protein</fullName>
    </recommendedName>
</protein>
<proteinExistence type="predicted"/>
<dbReference type="EMBL" id="PUIO01000037">
    <property type="protein sequence ID" value="PQP21159.1"/>
    <property type="molecule type" value="Genomic_DNA"/>
</dbReference>
<accession>A0A2S8J2N1</accession>
<dbReference type="Proteomes" id="UP000239290">
    <property type="component" value="Unassembled WGS sequence"/>
</dbReference>
<gene>
    <name evidence="1" type="ORF">C5613_26735</name>
</gene>
<name>A0A2S8J2N1_RHOOP</name>
<comment type="caution">
    <text evidence="1">The sequence shown here is derived from an EMBL/GenBank/DDBJ whole genome shotgun (WGS) entry which is preliminary data.</text>
</comment>